<dbReference type="InterPro" id="IPR010732">
    <property type="entry name" value="T6SS_TssG-like"/>
</dbReference>
<comment type="caution">
    <text evidence="2">The sequence shown here is derived from an EMBL/GenBank/DDBJ whole genome shotgun (WGS) entry which is preliminary data.</text>
</comment>
<dbReference type="NCBIfam" id="TIGR03347">
    <property type="entry name" value="VI_chp_1"/>
    <property type="match status" value="1"/>
</dbReference>
<dbReference type="Pfam" id="PF06996">
    <property type="entry name" value="T6SS_TssG"/>
    <property type="match status" value="1"/>
</dbReference>
<proteinExistence type="predicted"/>
<protein>
    <submittedName>
        <fullName evidence="2">Quinoprotein dehydrogenase</fullName>
    </submittedName>
</protein>
<dbReference type="RefSeq" id="WP_116359393.1">
    <property type="nucleotide sequence ID" value="NZ_LT976854.1"/>
</dbReference>
<evidence type="ECO:0000256" key="1">
    <source>
        <dbReference type="SAM" id="MobiDB-lite"/>
    </source>
</evidence>
<name>A0A375CDJ7_9BURK</name>
<dbReference type="EMBL" id="OFSQ01000038">
    <property type="protein sequence ID" value="SOY68148.1"/>
    <property type="molecule type" value="Genomic_DNA"/>
</dbReference>
<gene>
    <name evidence="2" type="ORF">CBM2587_B90584</name>
</gene>
<dbReference type="PANTHER" id="PTHR35564">
    <property type="match status" value="1"/>
</dbReference>
<dbReference type="OrthoDB" id="1523296at2"/>
<feature type="compositionally biased region" description="Basic and acidic residues" evidence="1">
    <location>
        <begin position="78"/>
        <end position="91"/>
    </location>
</feature>
<feature type="region of interest" description="Disordered" evidence="1">
    <location>
        <begin position="71"/>
        <end position="91"/>
    </location>
</feature>
<accession>A0A375CDJ7</accession>
<reference evidence="2" key="1">
    <citation type="submission" date="2018-01" db="EMBL/GenBank/DDBJ databases">
        <authorList>
            <person name="Clerissi C."/>
        </authorList>
    </citation>
    <scope>NUCLEOTIDE SEQUENCE</scope>
    <source>
        <strain evidence="2">Cupriavidus sp. LMG 19464</strain>
    </source>
</reference>
<dbReference type="PANTHER" id="PTHR35564:SF4">
    <property type="entry name" value="CYTOPLASMIC PROTEIN"/>
    <property type="match status" value="1"/>
</dbReference>
<evidence type="ECO:0000313" key="2">
    <source>
        <dbReference type="EMBL" id="SOY68148.1"/>
    </source>
</evidence>
<dbReference type="AlphaFoldDB" id="A0A375CDJ7"/>
<organism evidence="2">
    <name type="scientific">Cupriavidus taiwanensis</name>
    <dbReference type="NCBI Taxonomy" id="164546"/>
    <lineage>
        <taxon>Bacteria</taxon>
        <taxon>Pseudomonadati</taxon>
        <taxon>Pseudomonadota</taxon>
        <taxon>Betaproteobacteria</taxon>
        <taxon>Burkholderiales</taxon>
        <taxon>Burkholderiaceae</taxon>
        <taxon>Cupriavidus</taxon>
    </lineage>
</organism>
<dbReference type="Proteomes" id="UP000256780">
    <property type="component" value="Chromosome CBM2587_b"/>
</dbReference>
<sequence>MEAMASDDRQPAAAVIDQLADNPAGFDLFQAIRLLERAVPGAQPLGRGHGMGEPVRLRGLVSLAFQPRDIGRLQRPGEGGERGEGGEGGRDAHRYMLATPVMSLAGAGGPLPLAYTELLLERRAARDPAMGDLLDSFNHRFLSFLYRGRGKHVPALGSQRPATGPLADCLDALSNLGLQRGAAADAVADETAGAAPGTPAPWLRHAGLLGPAPRSMAGLLALLGDRLGLRVRGTQFMGGWLPVAAGDAVRLGGRGAVAGTALGGGAVLGQRAWDQAAGIRLDVQLPAAARLQALLPGGNDHALIAGLVRAYAPQPLAVRLALHVGTRAPARLGPGARLGWTTWLAGGGQSRPAPVQLALRGGARSPHSLSSR</sequence>